<comment type="caution">
    <text evidence="1">The sequence shown here is derived from an EMBL/GenBank/DDBJ whole genome shotgun (WGS) entry which is preliminary data.</text>
</comment>
<evidence type="ECO:0000313" key="2">
    <source>
        <dbReference type="Proteomes" id="UP000250321"/>
    </source>
</evidence>
<organism evidence="1 2">
    <name type="scientific">Prunus yedoensis var. nudiflora</name>
    <dbReference type="NCBI Taxonomy" id="2094558"/>
    <lineage>
        <taxon>Eukaryota</taxon>
        <taxon>Viridiplantae</taxon>
        <taxon>Streptophyta</taxon>
        <taxon>Embryophyta</taxon>
        <taxon>Tracheophyta</taxon>
        <taxon>Spermatophyta</taxon>
        <taxon>Magnoliopsida</taxon>
        <taxon>eudicotyledons</taxon>
        <taxon>Gunneridae</taxon>
        <taxon>Pentapetalae</taxon>
        <taxon>rosids</taxon>
        <taxon>fabids</taxon>
        <taxon>Rosales</taxon>
        <taxon>Rosaceae</taxon>
        <taxon>Amygdaloideae</taxon>
        <taxon>Amygdaleae</taxon>
        <taxon>Prunus</taxon>
    </lineage>
</organism>
<evidence type="ECO:0000313" key="1">
    <source>
        <dbReference type="EMBL" id="PQQ01287.1"/>
    </source>
</evidence>
<dbReference type="STRING" id="2094558.A0A314Y6J1"/>
<protein>
    <submittedName>
        <fullName evidence="1">F-box protein</fullName>
    </submittedName>
</protein>
<sequence length="123" mass="13975">MHETKHLTLDFADPTLDEYDLETCWDCFDLPVEFYEHKYLESLTLAACKVEPYDLGRFGVLKDLSLVLIDFPVSALPGMQVHGEPNSKAMRTSDKSLRTPNLPRSYGSTLQAARVKDSRYLCS</sequence>
<dbReference type="AlphaFoldDB" id="A0A314Y6J1"/>
<keyword evidence="2" id="KW-1185">Reference proteome</keyword>
<dbReference type="EMBL" id="PJQY01001586">
    <property type="protein sequence ID" value="PQQ01287.1"/>
    <property type="molecule type" value="Genomic_DNA"/>
</dbReference>
<name>A0A314Y6J1_PRUYE</name>
<dbReference type="Proteomes" id="UP000250321">
    <property type="component" value="Unassembled WGS sequence"/>
</dbReference>
<reference evidence="1 2" key="1">
    <citation type="submission" date="2018-02" db="EMBL/GenBank/DDBJ databases">
        <title>Draft genome of wild Prunus yedoensis var. nudiflora.</title>
        <authorList>
            <person name="Baek S."/>
            <person name="Kim J.-H."/>
            <person name="Choi K."/>
            <person name="Kim G.-B."/>
            <person name="Cho A."/>
            <person name="Jang H."/>
            <person name="Shin C.-H."/>
            <person name="Yu H.-J."/>
            <person name="Mun J.-H."/>
        </authorList>
    </citation>
    <scope>NUCLEOTIDE SEQUENCE [LARGE SCALE GENOMIC DNA]</scope>
    <source>
        <strain evidence="2">cv. Jeju island</strain>
        <tissue evidence="1">Leaf</tissue>
    </source>
</reference>
<gene>
    <name evidence="1" type="ORF">Pyn_22722</name>
</gene>
<accession>A0A314Y6J1</accession>
<proteinExistence type="predicted"/>